<dbReference type="InterPro" id="IPR011990">
    <property type="entry name" value="TPR-like_helical_dom_sf"/>
</dbReference>
<proteinExistence type="predicted"/>
<reference evidence="1 2" key="1">
    <citation type="submission" date="2023-07" db="EMBL/GenBank/DDBJ databases">
        <title>Novel Shewanella species isolated from Baltic Sea sediments.</title>
        <authorList>
            <person name="Martin-Rodriguez A.J."/>
        </authorList>
    </citation>
    <scope>NUCLEOTIDE SEQUENCE [LARGE SCALE GENOMIC DNA]</scope>
    <source>
        <strain evidence="1 2">SP2S1-2</strain>
    </source>
</reference>
<dbReference type="Proteomes" id="UP001249505">
    <property type="component" value="Unassembled WGS sequence"/>
</dbReference>
<evidence type="ECO:0000313" key="2">
    <source>
        <dbReference type="Proteomes" id="UP001249505"/>
    </source>
</evidence>
<keyword evidence="2" id="KW-1185">Reference proteome</keyword>
<dbReference type="Gene3D" id="1.25.40.10">
    <property type="entry name" value="Tetratricopeptide repeat domain"/>
    <property type="match status" value="1"/>
</dbReference>
<protein>
    <submittedName>
        <fullName evidence="1">Uncharacterized protein</fullName>
    </submittedName>
</protein>
<organism evidence="1 2">
    <name type="scientific">Shewanella scandinavica</name>
    <dbReference type="NCBI Taxonomy" id="3063538"/>
    <lineage>
        <taxon>Bacteria</taxon>
        <taxon>Pseudomonadati</taxon>
        <taxon>Pseudomonadota</taxon>
        <taxon>Gammaproteobacteria</taxon>
        <taxon>Alteromonadales</taxon>
        <taxon>Shewanellaceae</taxon>
        <taxon>Shewanella</taxon>
    </lineage>
</organism>
<evidence type="ECO:0000313" key="1">
    <source>
        <dbReference type="EMBL" id="MDT3279896.1"/>
    </source>
</evidence>
<name>A0ABU3FX00_9GAMM</name>
<dbReference type="EMBL" id="JAUOES010000006">
    <property type="protein sequence ID" value="MDT3279896.1"/>
    <property type="molecule type" value="Genomic_DNA"/>
</dbReference>
<sequence length="149" mass="17093">MTILSEQTQCQPYGALSPWQEKIIKGNQAFQQGQLSAAKHYYQQALAITQWVLDNTAALSECMLSAFVISHHNLADCYCAEHNIEAARAHLCQPYQRLNQLAEQQIAVPNLYLHQQRARIELMQFCQHYGPDNQTNQLLKQPASPQRYH</sequence>
<gene>
    <name evidence="1" type="ORF">Q4Q50_06250</name>
</gene>
<comment type="caution">
    <text evidence="1">The sequence shown here is derived from an EMBL/GenBank/DDBJ whole genome shotgun (WGS) entry which is preliminary data.</text>
</comment>
<dbReference type="RefSeq" id="WP_063882867.1">
    <property type="nucleotide sequence ID" value="NZ_JAUOES010000006.1"/>
</dbReference>
<dbReference type="SUPFAM" id="SSF48452">
    <property type="entry name" value="TPR-like"/>
    <property type="match status" value="1"/>
</dbReference>
<accession>A0ABU3FX00</accession>